<dbReference type="SUPFAM" id="SSF46689">
    <property type="entry name" value="Homeodomain-like"/>
    <property type="match status" value="1"/>
</dbReference>
<dbReference type="GO" id="GO:0003700">
    <property type="term" value="F:DNA-binding transcription factor activity"/>
    <property type="evidence" value="ECO:0007669"/>
    <property type="project" value="TreeGrafter"/>
</dbReference>
<dbReference type="PANTHER" id="PTHR30055:SF226">
    <property type="entry name" value="HTH-TYPE TRANSCRIPTIONAL REGULATOR PKSA"/>
    <property type="match status" value="1"/>
</dbReference>
<dbReference type="AlphaFoldDB" id="A0A0W8G543"/>
<sequence>MARASTRRTQAAAETRRLILTAAKDLYLEKGYRLAPTRELARRAGVAEGTVFAHFPDKASLLAAALHEDLDQAIGCAVGSLPPREAPCSERLLHLAGALYAYYAQNPELSRALVKESLFLGGDWGERIRDAVLCFVALVKGIVEEAKARDEYAPDVDAALAGKTFFAAYYLELLDGLSGPVFDPVAVRDGLEAHIRLWERGLLKK</sequence>
<protein>
    <submittedName>
        <fullName evidence="3">Transcriptional regulator, tetr family</fullName>
    </submittedName>
</protein>
<dbReference type="SUPFAM" id="SSF48498">
    <property type="entry name" value="Tetracyclin repressor-like, C-terminal domain"/>
    <property type="match status" value="1"/>
</dbReference>
<dbReference type="InterPro" id="IPR050109">
    <property type="entry name" value="HTH-type_TetR-like_transc_reg"/>
</dbReference>
<evidence type="ECO:0000256" key="1">
    <source>
        <dbReference type="ARBA" id="ARBA00023125"/>
    </source>
</evidence>
<dbReference type="PANTHER" id="PTHR30055">
    <property type="entry name" value="HTH-TYPE TRANSCRIPTIONAL REGULATOR RUTR"/>
    <property type="match status" value="1"/>
</dbReference>
<accession>A0A0W8G543</accession>
<organism evidence="3">
    <name type="scientific">hydrocarbon metagenome</name>
    <dbReference type="NCBI Taxonomy" id="938273"/>
    <lineage>
        <taxon>unclassified sequences</taxon>
        <taxon>metagenomes</taxon>
        <taxon>ecological metagenomes</taxon>
    </lineage>
</organism>
<gene>
    <name evidence="3" type="ORF">ASZ90_001869</name>
</gene>
<evidence type="ECO:0000259" key="2">
    <source>
        <dbReference type="PROSITE" id="PS50977"/>
    </source>
</evidence>
<feature type="domain" description="HTH tetR-type" evidence="2">
    <location>
        <begin position="13"/>
        <end position="73"/>
    </location>
</feature>
<dbReference type="InterPro" id="IPR001647">
    <property type="entry name" value="HTH_TetR"/>
</dbReference>
<dbReference type="PROSITE" id="PS50977">
    <property type="entry name" value="HTH_TETR_2"/>
    <property type="match status" value="1"/>
</dbReference>
<comment type="caution">
    <text evidence="3">The sequence shown here is derived from an EMBL/GenBank/DDBJ whole genome shotgun (WGS) entry which is preliminary data.</text>
</comment>
<keyword evidence="1" id="KW-0238">DNA-binding</keyword>
<dbReference type="InterPro" id="IPR036271">
    <property type="entry name" value="Tet_transcr_reg_TetR-rel_C_sf"/>
</dbReference>
<dbReference type="Pfam" id="PF00440">
    <property type="entry name" value="TetR_N"/>
    <property type="match status" value="1"/>
</dbReference>
<reference evidence="3" key="1">
    <citation type="journal article" date="2015" name="Proc. Natl. Acad. Sci. U.S.A.">
        <title>Networks of energetic and metabolic interactions define dynamics in microbial communities.</title>
        <authorList>
            <person name="Embree M."/>
            <person name="Liu J.K."/>
            <person name="Al-Bassam M.M."/>
            <person name="Zengler K."/>
        </authorList>
    </citation>
    <scope>NUCLEOTIDE SEQUENCE</scope>
</reference>
<dbReference type="InterPro" id="IPR009057">
    <property type="entry name" value="Homeodomain-like_sf"/>
</dbReference>
<dbReference type="PRINTS" id="PR00455">
    <property type="entry name" value="HTHTETR"/>
</dbReference>
<name>A0A0W8G543_9ZZZZ</name>
<proteinExistence type="predicted"/>
<dbReference type="EMBL" id="LNQE01000240">
    <property type="protein sequence ID" value="KUG28267.1"/>
    <property type="molecule type" value="Genomic_DNA"/>
</dbReference>
<dbReference type="Gene3D" id="1.10.357.10">
    <property type="entry name" value="Tetracycline Repressor, domain 2"/>
    <property type="match status" value="1"/>
</dbReference>
<dbReference type="GO" id="GO:0000976">
    <property type="term" value="F:transcription cis-regulatory region binding"/>
    <property type="evidence" value="ECO:0007669"/>
    <property type="project" value="TreeGrafter"/>
</dbReference>
<evidence type="ECO:0000313" key="3">
    <source>
        <dbReference type="EMBL" id="KUG28267.1"/>
    </source>
</evidence>